<organism evidence="9 10">
    <name type="scientific">Phialocephala subalpina</name>
    <dbReference type="NCBI Taxonomy" id="576137"/>
    <lineage>
        <taxon>Eukaryota</taxon>
        <taxon>Fungi</taxon>
        <taxon>Dikarya</taxon>
        <taxon>Ascomycota</taxon>
        <taxon>Pezizomycotina</taxon>
        <taxon>Leotiomycetes</taxon>
        <taxon>Helotiales</taxon>
        <taxon>Mollisiaceae</taxon>
        <taxon>Phialocephala</taxon>
        <taxon>Phialocephala fortinii species complex</taxon>
    </lineage>
</organism>
<feature type="domain" description="Glycoside hydrolase family 29 N-terminal" evidence="8">
    <location>
        <begin position="338"/>
        <end position="628"/>
    </location>
</feature>
<protein>
    <recommendedName>
        <fullName evidence="2">alpha-L-fucosidase</fullName>
        <ecNumber evidence="2">3.2.1.51</ecNumber>
    </recommendedName>
</protein>
<proteinExistence type="inferred from homology"/>
<evidence type="ECO:0000256" key="2">
    <source>
        <dbReference type="ARBA" id="ARBA00012662"/>
    </source>
</evidence>
<dbReference type="InterPro" id="IPR017853">
    <property type="entry name" value="GH"/>
</dbReference>
<dbReference type="PANTHER" id="PTHR10030:SF37">
    <property type="entry name" value="ALPHA-L-FUCOSIDASE-RELATED"/>
    <property type="match status" value="1"/>
</dbReference>
<dbReference type="EMBL" id="FJOG01000006">
    <property type="protein sequence ID" value="CZR55229.1"/>
    <property type="molecule type" value="Genomic_DNA"/>
</dbReference>
<evidence type="ECO:0000256" key="4">
    <source>
        <dbReference type="ARBA" id="ARBA00022801"/>
    </source>
</evidence>
<feature type="compositionally biased region" description="Polar residues" evidence="6">
    <location>
        <begin position="639"/>
        <end position="660"/>
    </location>
</feature>
<dbReference type="SUPFAM" id="SSF51445">
    <property type="entry name" value="(Trans)glycosidases"/>
    <property type="match status" value="1"/>
</dbReference>
<dbReference type="OrthoDB" id="6039950at2759"/>
<dbReference type="GO" id="GO:0006004">
    <property type="term" value="P:fucose metabolic process"/>
    <property type="evidence" value="ECO:0007669"/>
    <property type="project" value="TreeGrafter"/>
</dbReference>
<evidence type="ECO:0000313" key="9">
    <source>
        <dbReference type="EMBL" id="CZR55229.1"/>
    </source>
</evidence>
<evidence type="ECO:0000259" key="8">
    <source>
        <dbReference type="Pfam" id="PF01120"/>
    </source>
</evidence>
<sequence>MHLHTFSPLLLLPLAQSQVVFNPKNIDYGSSSTNPSLPLDLSSFFNNRGFAMRPNDSNLNGYGVGYPAESLPPSSFVFNGINFTFPQYKTAGNDNVLALGQTVEVPRGRYFSVQMLASCENGLASGYIDATYADNSTSSSPVLVPAFYNWPYPAGGDIILPYYYTNTTIDYNRSMFYQTINWLDSTKELVSITLPNVTAGSNSGPGGAAVKTRLHLFSVSMLPATGSGIDLEVQYARSTQLWMEGTNKTQIVEVVINNVGQEWVLSNNSARVSISSPGYETVVPGYIKRLQPGDQVRVQVGVVNAGGVATGTVGEATVVVNGVGVDSSYAFNATYGIAPYEATYESIYSHETPNWYNEAKYGIFIHWGVYSVPGWGNVGKNETYAEWYWYDQNLGPSTPEQTYQYNLATYGPNHNYDDFIQNFTASAFNPEEWVDLFASAGANYFVQVSKHHDGYALFDLPANVTQRTSVAQYPHRNLLQELFDAAKEYQPQLHRATYFSLPEWFNPAYKEYGFGSWPGGNATNPYTNETLPYTGFIEVEDYVPDIIVPQMNALADMGTEIMWCDIGGPNMTAEFAAAWFNTAAESGRQVVMDNRCGLPGDFDTPEYARYDAVQTRKWEVRATLLTPFQARLHTDDHQSQTWEWTPSHTATTAPHQQPHT</sequence>
<comment type="similarity">
    <text evidence="1">Belongs to the glycosyl hydrolase 29 family.</text>
</comment>
<dbReference type="Proteomes" id="UP000184330">
    <property type="component" value="Unassembled WGS sequence"/>
</dbReference>
<dbReference type="AlphaFoldDB" id="A0A1L7WR24"/>
<feature type="region of interest" description="Disordered" evidence="6">
    <location>
        <begin position="635"/>
        <end position="660"/>
    </location>
</feature>
<reference evidence="9 10" key="1">
    <citation type="submission" date="2016-03" db="EMBL/GenBank/DDBJ databases">
        <authorList>
            <person name="Ploux O."/>
        </authorList>
    </citation>
    <scope>NUCLEOTIDE SEQUENCE [LARGE SCALE GENOMIC DNA]</scope>
    <source>
        <strain evidence="9 10">UAMH 11012</strain>
    </source>
</reference>
<accession>A0A1L7WR24</accession>
<evidence type="ECO:0000256" key="1">
    <source>
        <dbReference type="ARBA" id="ARBA00007951"/>
    </source>
</evidence>
<evidence type="ECO:0000256" key="5">
    <source>
        <dbReference type="ARBA" id="ARBA00023295"/>
    </source>
</evidence>
<keyword evidence="3 7" id="KW-0732">Signal</keyword>
<keyword evidence="10" id="KW-1185">Reference proteome</keyword>
<dbReference type="PANTHER" id="PTHR10030">
    <property type="entry name" value="ALPHA-L-FUCOSIDASE"/>
    <property type="match status" value="1"/>
</dbReference>
<name>A0A1L7WR24_9HELO</name>
<dbReference type="GO" id="GO:0004560">
    <property type="term" value="F:alpha-L-fucosidase activity"/>
    <property type="evidence" value="ECO:0007669"/>
    <property type="project" value="UniProtKB-EC"/>
</dbReference>
<dbReference type="InterPro" id="IPR000933">
    <property type="entry name" value="Glyco_hydro_29"/>
</dbReference>
<gene>
    <name evidence="9" type="ORF">PAC_05116</name>
</gene>
<evidence type="ECO:0000256" key="6">
    <source>
        <dbReference type="SAM" id="MobiDB-lite"/>
    </source>
</evidence>
<dbReference type="SMART" id="SM00812">
    <property type="entry name" value="Alpha_L_fucos"/>
    <property type="match status" value="1"/>
</dbReference>
<evidence type="ECO:0000313" key="10">
    <source>
        <dbReference type="Proteomes" id="UP000184330"/>
    </source>
</evidence>
<keyword evidence="4" id="KW-0378">Hydrolase</keyword>
<feature type="chain" id="PRO_5012046907" description="alpha-L-fucosidase" evidence="7">
    <location>
        <begin position="18"/>
        <end position="660"/>
    </location>
</feature>
<dbReference type="STRING" id="576137.A0A1L7WR24"/>
<dbReference type="EC" id="3.2.1.51" evidence="2"/>
<dbReference type="InterPro" id="IPR057739">
    <property type="entry name" value="Glyco_hydro_29_N"/>
</dbReference>
<dbReference type="Gene3D" id="3.20.20.80">
    <property type="entry name" value="Glycosidases"/>
    <property type="match status" value="1"/>
</dbReference>
<dbReference type="Pfam" id="PF01120">
    <property type="entry name" value="Alpha_L_fucos"/>
    <property type="match status" value="1"/>
</dbReference>
<evidence type="ECO:0000256" key="3">
    <source>
        <dbReference type="ARBA" id="ARBA00022729"/>
    </source>
</evidence>
<evidence type="ECO:0000256" key="7">
    <source>
        <dbReference type="SAM" id="SignalP"/>
    </source>
</evidence>
<feature type="signal peptide" evidence="7">
    <location>
        <begin position="1"/>
        <end position="17"/>
    </location>
</feature>
<keyword evidence="5" id="KW-0326">Glycosidase</keyword>
<dbReference type="GO" id="GO:0016139">
    <property type="term" value="P:glycoside catabolic process"/>
    <property type="evidence" value="ECO:0007669"/>
    <property type="project" value="TreeGrafter"/>
</dbReference>